<comment type="caution">
    <text evidence="2">The sequence shown here is derived from an EMBL/GenBank/DDBJ whole genome shotgun (WGS) entry which is preliminary data.</text>
</comment>
<dbReference type="SUPFAM" id="SSF54001">
    <property type="entry name" value="Cysteine proteinases"/>
    <property type="match status" value="1"/>
</dbReference>
<reference evidence="2" key="1">
    <citation type="submission" date="2022-11" db="EMBL/GenBank/DDBJ databases">
        <authorList>
            <person name="Petersen C."/>
        </authorList>
    </citation>
    <scope>NUCLEOTIDE SEQUENCE</scope>
    <source>
        <strain evidence="2">IBT 34128</strain>
    </source>
</reference>
<dbReference type="Gene3D" id="3.30.2140.20">
    <property type="match status" value="1"/>
</dbReference>
<dbReference type="RefSeq" id="XP_056512502.1">
    <property type="nucleotide sequence ID" value="XM_056654475.1"/>
</dbReference>
<accession>A0A9W9KDA8</accession>
<dbReference type="GO" id="GO:0016407">
    <property type="term" value="F:acetyltransferase activity"/>
    <property type="evidence" value="ECO:0007669"/>
    <property type="project" value="InterPro"/>
</dbReference>
<proteinExistence type="inferred from homology"/>
<dbReference type="OrthoDB" id="10260017at2759"/>
<reference evidence="2" key="2">
    <citation type="journal article" date="2023" name="IMA Fungus">
        <title>Comparative genomic study of the Penicillium genus elucidates a diverse pangenome and 15 lateral gene transfer events.</title>
        <authorList>
            <person name="Petersen C."/>
            <person name="Sorensen T."/>
            <person name="Nielsen M.R."/>
            <person name="Sondergaard T.E."/>
            <person name="Sorensen J.L."/>
            <person name="Fitzpatrick D.A."/>
            <person name="Frisvad J.C."/>
            <person name="Nielsen K.L."/>
        </authorList>
    </citation>
    <scope>NUCLEOTIDE SEQUENCE</scope>
    <source>
        <strain evidence="2">IBT 34128</strain>
    </source>
</reference>
<comment type="similarity">
    <text evidence="1">Belongs to the arylamine N-acetyltransferase family.</text>
</comment>
<dbReference type="Proteomes" id="UP001141434">
    <property type="component" value="Unassembled WGS sequence"/>
</dbReference>
<keyword evidence="3" id="KW-1185">Reference proteome</keyword>
<dbReference type="EMBL" id="JAPMSZ010000005">
    <property type="protein sequence ID" value="KAJ5101671.1"/>
    <property type="molecule type" value="Genomic_DNA"/>
</dbReference>
<gene>
    <name evidence="2" type="ORF">NUU61_003893</name>
</gene>
<protein>
    <submittedName>
        <fullName evidence="2">Arylamine N-acetyltransferase</fullName>
    </submittedName>
</protein>
<dbReference type="InterPro" id="IPR053710">
    <property type="entry name" value="Arylamine_NAT_domain_sf"/>
</dbReference>
<dbReference type="FunFam" id="3.30.2140.20:FF:000003">
    <property type="entry name" value="Arylamine N-acetyltransferase 1"/>
    <property type="match status" value="1"/>
</dbReference>
<dbReference type="Pfam" id="PF00797">
    <property type="entry name" value="Acetyltransf_2"/>
    <property type="match status" value="1"/>
</dbReference>
<dbReference type="GeneID" id="81393643"/>
<evidence type="ECO:0000256" key="1">
    <source>
        <dbReference type="ARBA" id="ARBA00006547"/>
    </source>
</evidence>
<dbReference type="InterPro" id="IPR001447">
    <property type="entry name" value="Arylamine_N-AcTrfase"/>
</dbReference>
<evidence type="ECO:0000313" key="2">
    <source>
        <dbReference type="EMBL" id="KAJ5101671.1"/>
    </source>
</evidence>
<sequence length="328" mass="37278">MQWINNAPQHPTYTDDQLESYLQRIGYSQSIPSKSSPLHYVRQSIKDNELDALSTLQKLHLAAIPWGNSALHYSQHHTISLHPQSLYEKMVERRLDGYCMENTGFFLVVLRSLGYRVYATGGRVSQAAATGVDNGLYVSLGHMILIVIIDGAKYMVDVGFGNNNPTAPLPLQEGATATCIRPSEMRLIRDSIIEFTDPTQRVWIYQTRYNPESNWLPNYCFSDVEFLPQDFGVMNFSTSQKRTSWFTQTVVCTRMVLDQTTKEVIGQCILSGKEVKRRVHGQSEILQVLRTEDDRVHALAEHFDMHLYETEIQGIRGMVSELKSGPAE</sequence>
<dbReference type="PANTHER" id="PTHR11786">
    <property type="entry name" value="N-HYDROXYARYLAMINE O-ACETYLTRANSFERASE"/>
    <property type="match status" value="1"/>
</dbReference>
<dbReference type="AlphaFoldDB" id="A0A9W9KDA8"/>
<organism evidence="2 3">
    <name type="scientific">Penicillium alfredii</name>
    <dbReference type="NCBI Taxonomy" id="1506179"/>
    <lineage>
        <taxon>Eukaryota</taxon>
        <taxon>Fungi</taxon>
        <taxon>Dikarya</taxon>
        <taxon>Ascomycota</taxon>
        <taxon>Pezizomycotina</taxon>
        <taxon>Eurotiomycetes</taxon>
        <taxon>Eurotiomycetidae</taxon>
        <taxon>Eurotiales</taxon>
        <taxon>Aspergillaceae</taxon>
        <taxon>Penicillium</taxon>
    </lineage>
</organism>
<evidence type="ECO:0000313" key="3">
    <source>
        <dbReference type="Proteomes" id="UP001141434"/>
    </source>
</evidence>
<dbReference type="InterPro" id="IPR038765">
    <property type="entry name" value="Papain-like_cys_pep_sf"/>
</dbReference>
<dbReference type="PANTHER" id="PTHR11786:SF0">
    <property type="entry name" value="ARYLAMINE N-ACETYLTRANSFERASE 4-RELATED"/>
    <property type="match status" value="1"/>
</dbReference>
<name>A0A9W9KDA8_9EURO</name>